<reference evidence="2 3" key="1">
    <citation type="submission" date="2024-02" db="EMBL/GenBank/DDBJ databases">
        <authorList>
            <person name="Chen Y."/>
            <person name="Shah S."/>
            <person name="Dougan E. K."/>
            <person name="Thang M."/>
            <person name="Chan C."/>
        </authorList>
    </citation>
    <scope>NUCLEOTIDE SEQUENCE [LARGE SCALE GENOMIC DNA]</scope>
</reference>
<dbReference type="EMBL" id="CAXAMN010028139">
    <property type="protein sequence ID" value="CAK9115368.1"/>
    <property type="molecule type" value="Genomic_DNA"/>
</dbReference>
<dbReference type="Gene3D" id="1.25.40.380">
    <property type="entry name" value="Protein of unknown function DUF1810"/>
    <property type="match status" value="1"/>
</dbReference>
<keyword evidence="3" id="KW-1185">Reference proteome</keyword>
<dbReference type="Pfam" id="PF08837">
    <property type="entry name" value="DUF1810"/>
    <property type="match status" value="1"/>
</dbReference>
<sequence length="285" mass="31254">MSGYPQALRSTISGAILSPQYGPGNAASRAHRKDKAQRSLSLSSLRPTSEMSAARLLDIKMLRSNSRPHTRILRPRQMTVGHDAPAPSQDAVPSLSPRMPAPAVPKPLRLVAAAKCRAASRDAAELPRSRPRPRAGGAGGGGGREAKGLERFTEAQKETFDRALHEIHQGRKSSCWMWFVIPTPPHIVNGVERGSSMNRKFALRDEEAKAFLSFEADGVNLRENYLKIMTAVRDQLKAGRAVASLMGTFDAPKLTSSVALFERMTCDGSDDELYQVLREIKRFLP</sequence>
<evidence type="ECO:0000256" key="1">
    <source>
        <dbReference type="SAM" id="MobiDB-lite"/>
    </source>
</evidence>
<proteinExistence type="predicted"/>
<organism evidence="2 3">
    <name type="scientific">Durusdinium trenchii</name>
    <dbReference type="NCBI Taxonomy" id="1381693"/>
    <lineage>
        <taxon>Eukaryota</taxon>
        <taxon>Sar</taxon>
        <taxon>Alveolata</taxon>
        <taxon>Dinophyceae</taxon>
        <taxon>Suessiales</taxon>
        <taxon>Symbiodiniaceae</taxon>
        <taxon>Durusdinium</taxon>
    </lineage>
</organism>
<name>A0ABP0SSN8_9DINO</name>
<dbReference type="Proteomes" id="UP001642484">
    <property type="component" value="Unassembled WGS sequence"/>
</dbReference>
<gene>
    <name evidence="2" type="ORF">CCMP2556_LOCUS53321</name>
</gene>
<evidence type="ECO:0000313" key="3">
    <source>
        <dbReference type="Proteomes" id="UP001642484"/>
    </source>
</evidence>
<feature type="region of interest" description="Disordered" evidence="1">
    <location>
        <begin position="75"/>
        <end position="101"/>
    </location>
</feature>
<dbReference type="InterPro" id="IPR014937">
    <property type="entry name" value="DUF1810"/>
</dbReference>
<dbReference type="InterPro" id="IPR036287">
    <property type="entry name" value="Rv1873-like_sf"/>
</dbReference>
<dbReference type="SUPFAM" id="SSF140736">
    <property type="entry name" value="Rv1873-like"/>
    <property type="match status" value="1"/>
</dbReference>
<feature type="region of interest" description="Disordered" evidence="1">
    <location>
        <begin position="120"/>
        <end position="147"/>
    </location>
</feature>
<protein>
    <submittedName>
        <fullName evidence="2">Uncharacterized protein</fullName>
    </submittedName>
</protein>
<comment type="caution">
    <text evidence="2">The sequence shown here is derived from an EMBL/GenBank/DDBJ whole genome shotgun (WGS) entry which is preliminary data.</text>
</comment>
<evidence type="ECO:0000313" key="2">
    <source>
        <dbReference type="EMBL" id="CAK9115368.1"/>
    </source>
</evidence>
<accession>A0ABP0SSN8</accession>
<feature type="region of interest" description="Disordered" evidence="1">
    <location>
        <begin position="15"/>
        <end position="47"/>
    </location>
</feature>